<feature type="region of interest" description="Disordered" evidence="2">
    <location>
        <begin position="544"/>
        <end position="586"/>
    </location>
</feature>
<feature type="compositionally biased region" description="Polar residues" evidence="2">
    <location>
        <begin position="488"/>
        <end position="518"/>
    </location>
</feature>
<dbReference type="InterPro" id="IPR038609">
    <property type="entry name" value="HDA1_su2/3_sf"/>
</dbReference>
<feature type="region of interest" description="Disordered" evidence="2">
    <location>
        <begin position="481"/>
        <end position="519"/>
    </location>
</feature>
<dbReference type="Gene3D" id="3.40.50.12360">
    <property type="match status" value="1"/>
</dbReference>
<feature type="region of interest" description="Disordered" evidence="2">
    <location>
        <begin position="260"/>
        <end position="367"/>
    </location>
</feature>
<feature type="region of interest" description="Disordered" evidence="2">
    <location>
        <begin position="1"/>
        <end position="29"/>
    </location>
</feature>
<evidence type="ECO:0000313" key="3">
    <source>
        <dbReference type="EMBL" id="KEF54684.1"/>
    </source>
</evidence>
<protein>
    <recommendedName>
        <fullName evidence="5">Chromo domain-containing protein</fullName>
    </recommendedName>
</protein>
<feature type="region of interest" description="Disordered" evidence="2">
    <location>
        <begin position="145"/>
        <end position="187"/>
    </location>
</feature>
<feature type="compositionally biased region" description="Low complexity" evidence="2">
    <location>
        <begin position="164"/>
        <end position="177"/>
    </location>
</feature>
<feature type="compositionally biased region" description="Polar residues" evidence="2">
    <location>
        <begin position="1272"/>
        <end position="1282"/>
    </location>
</feature>
<dbReference type="GeneID" id="25284036"/>
<feature type="compositionally biased region" description="Polar residues" evidence="2">
    <location>
        <begin position="260"/>
        <end position="270"/>
    </location>
</feature>
<feature type="compositionally biased region" description="Polar residues" evidence="2">
    <location>
        <begin position="408"/>
        <end position="425"/>
    </location>
</feature>
<gene>
    <name evidence="3" type="ORF">A1O9_09126</name>
</gene>
<feature type="compositionally biased region" description="Basic and acidic residues" evidence="2">
    <location>
        <begin position="564"/>
        <end position="573"/>
    </location>
</feature>
<keyword evidence="4" id="KW-1185">Reference proteome</keyword>
<dbReference type="Pfam" id="PF11496">
    <property type="entry name" value="HDA2-3"/>
    <property type="match status" value="1"/>
</dbReference>
<name>A0A072P3I1_9EURO</name>
<feature type="compositionally biased region" description="Polar residues" evidence="2">
    <location>
        <begin position="147"/>
        <end position="163"/>
    </location>
</feature>
<organism evidence="3 4">
    <name type="scientific">Exophiala aquamarina CBS 119918</name>
    <dbReference type="NCBI Taxonomy" id="1182545"/>
    <lineage>
        <taxon>Eukaryota</taxon>
        <taxon>Fungi</taxon>
        <taxon>Dikarya</taxon>
        <taxon>Ascomycota</taxon>
        <taxon>Pezizomycotina</taxon>
        <taxon>Eurotiomycetes</taxon>
        <taxon>Chaetothyriomycetidae</taxon>
        <taxon>Chaetothyriales</taxon>
        <taxon>Herpotrichiellaceae</taxon>
        <taxon>Exophiala</taxon>
    </lineage>
</organism>
<evidence type="ECO:0008006" key="5">
    <source>
        <dbReference type="Google" id="ProtNLM"/>
    </source>
</evidence>
<dbReference type="Proteomes" id="UP000027920">
    <property type="component" value="Unassembled WGS sequence"/>
</dbReference>
<dbReference type="InterPro" id="IPR021006">
    <property type="entry name" value="Hda2/3"/>
</dbReference>
<sequence>MKKPYKPNLVEYSKSSTKRKKPSDTPTPITELNTAAAISYSERKEVPWEEQRTLPKRFHESGIGTWPALRIINERGSGKKREYLLEWEPHPYTKEVFRPDWTAATSVGVALVEAWKNQKNPLNQVSGSSNASDRLANLEERRKRVTHTIQDSSSEPGSQNITLPTTAAPPAKTSKTPDSSNPRRGIPLSFLEKSHSVSSPLEIAETQQETSQQWQRQLVSVDISPPDINTADYESLRSSQINSAGGIDFSSPLKSQLIFSQPERTQSSAKSGPIPVSTLLTNRQKNGLKTANKNPPSKLNPSSSVSANGQQPLKSSPDPVISSGGPRASVSHPESSPTSSKFGTPEYVPSTNQDSPRGRAVSIELGSQLGSRRNGQALKISDLIIPESDSQILVSQNQAAQPASQASIPRNSFPSPLPQGLQTSNNCSKSLLQLSNQANSNPHSQGNSVSSPWEFRTQHPVKETSAARNLSYQDHNLPTTLGKRLLQPFNSPIRSGGKDSTQLRQAQASPPGSTTSPLTLRERLRQARASTTFADLLSNTDIETHTNDMDMSPASSDTSPAAGGRHDRSRESPLESSSGAQGVMYDNAIGGSALPIQKSIEQEQLLNDEQDSEGSKGSSSQQSVENERDIAQVDGLVLPSLPLLGPSEYALGLPAEGKIQSVYADIIKTKKKAILKFINRHEAIGSGNTSPNRTHERNEMNELIQLLHNTTTHLDLGLPGISTQYSINPEQHAAYANYAGSKFSLLGHLVDTLKRVSCSIVIAARSGVIQDLLEQYLETKEINVKRHDRRSTSQSPDVERPHEFQVELMSTMSDYTVNLTRTPILMIAFDASFDAQDPQIKRVRTLGLARSRTLVPVVHLLVTNSSEHVDLCIPKSLPSPIRLKLLVRATYQARPNLGGKPTYVPNPSDEPQGRAMDFSDLQRALRKSPERKLYMLASIITQAAMSSDFDSKWGLGSVSELQLTEVTDSPPKVSGTSTVAETPKDAFPRSRTPVSRADTPSGKKRLLEVENAVVALNKRQRLTPTPLRETENGKSNVQVAQPVQAQDLINKLQAELTKEREARLKAEEEKEKVQLQLDQWKSDHAALLRRYEKRMKKCHEQEKTNTKLVRTIENNKSRQERTIEDNTTLKEKVKGLQQELNATREAIKYGGGDAATVEVAREEARSLLAKNMHLEKSLENTRKDFEFTRAQYQEASNKAAEFANQARDLEEKVSDLSKQAGDEKRRLREMNYQESLNHHLSKIAELEQEKRTRDVLLKKIEEENRQLKRNRGVQTRGSSAQPPGSPGLDAPSGSRGPRSRQNSPAPGLFPHHGNTATNRGSLLRHER</sequence>
<dbReference type="RefSeq" id="XP_013257274.1">
    <property type="nucleotide sequence ID" value="XM_013401820.1"/>
</dbReference>
<dbReference type="VEuPathDB" id="FungiDB:A1O9_09126"/>
<reference evidence="3 4" key="1">
    <citation type="submission" date="2013-03" db="EMBL/GenBank/DDBJ databases">
        <title>The Genome Sequence of Exophiala aquamarina CBS 119918.</title>
        <authorList>
            <consortium name="The Broad Institute Genomics Platform"/>
            <person name="Cuomo C."/>
            <person name="de Hoog S."/>
            <person name="Gorbushina A."/>
            <person name="Walker B."/>
            <person name="Young S.K."/>
            <person name="Zeng Q."/>
            <person name="Gargeya S."/>
            <person name="Fitzgerald M."/>
            <person name="Haas B."/>
            <person name="Abouelleil A."/>
            <person name="Allen A.W."/>
            <person name="Alvarado L."/>
            <person name="Arachchi H.M."/>
            <person name="Berlin A.M."/>
            <person name="Chapman S.B."/>
            <person name="Gainer-Dewar J."/>
            <person name="Goldberg J."/>
            <person name="Griggs A."/>
            <person name="Gujja S."/>
            <person name="Hansen M."/>
            <person name="Howarth C."/>
            <person name="Imamovic A."/>
            <person name="Ireland A."/>
            <person name="Larimer J."/>
            <person name="McCowan C."/>
            <person name="Murphy C."/>
            <person name="Pearson M."/>
            <person name="Poon T.W."/>
            <person name="Priest M."/>
            <person name="Roberts A."/>
            <person name="Saif S."/>
            <person name="Shea T."/>
            <person name="Sisk P."/>
            <person name="Sykes S."/>
            <person name="Wortman J."/>
            <person name="Nusbaum C."/>
            <person name="Birren B."/>
        </authorList>
    </citation>
    <scope>NUCLEOTIDE SEQUENCE [LARGE SCALE GENOMIC DNA]</scope>
    <source>
        <strain evidence="3 4">CBS 119918</strain>
    </source>
</reference>
<feature type="region of interest" description="Disordered" evidence="2">
    <location>
        <begin position="1263"/>
        <end position="1327"/>
    </location>
</feature>
<feature type="compositionally biased region" description="Polar residues" evidence="2">
    <location>
        <begin position="278"/>
        <end position="291"/>
    </location>
</feature>
<dbReference type="OrthoDB" id="3647690at2759"/>
<feature type="compositionally biased region" description="Low complexity" evidence="2">
    <location>
        <begin position="292"/>
        <end position="306"/>
    </location>
</feature>
<feature type="region of interest" description="Disordered" evidence="2">
    <location>
        <begin position="395"/>
        <end position="425"/>
    </location>
</feature>
<dbReference type="STRING" id="1182545.A0A072P3I1"/>
<evidence type="ECO:0000256" key="2">
    <source>
        <dbReference type="SAM" id="MobiDB-lite"/>
    </source>
</evidence>
<dbReference type="EMBL" id="AMGV01000009">
    <property type="protein sequence ID" value="KEF54684.1"/>
    <property type="molecule type" value="Genomic_DNA"/>
</dbReference>
<feature type="compositionally biased region" description="Low complexity" evidence="2">
    <location>
        <begin position="329"/>
        <end position="340"/>
    </location>
</feature>
<feature type="coiled-coil region" evidence="1">
    <location>
        <begin position="1049"/>
        <end position="1090"/>
    </location>
</feature>
<accession>A0A072P3I1</accession>
<feature type="region of interest" description="Disordered" evidence="2">
    <location>
        <begin position="605"/>
        <end position="627"/>
    </location>
</feature>
<comment type="caution">
    <text evidence="3">The sequence shown here is derived from an EMBL/GenBank/DDBJ whole genome shotgun (WGS) entry which is preliminary data.</text>
</comment>
<evidence type="ECO:0000313" key="4">
    <source>
        <dbReference type="Proteomes" id="UP000027920"/>
    </source>
</evidence>
<keyword evidence="1" id="KW-0175">Coiled coil</keyword>
<evidence type="ECO:0000256" key="1">
    <source>
        <dbReference type="SAM" id="Coils"/>
    </source>
</evidence>
<dbReference type="GO" id="GO:0070823">
    <property type="term" value="C:HDA1 complex"/>
    <property type="evidence" value="ECO:0007669"/>
    <property type="project" value="InterPro"/>
</dbReference>
<proteinExistence type="predicted"/>
<feature type="region of interest" description="Disordered" evidence="2">
    <location>
        <begin position="966"/>
        <end position="1001"/>
    </location>
</feature>
<dbReference type="HOGENOM" id="CLU_006112_0_0_1"/>
<feature type="compositionally biased region" description="Low complexity" evidence="2">
    <location>
        <begin position="395"/>
        <end position="407"/>
    </location>
</feature>